<evidence type="ECO:0000313" key="1">
    <source>
        <dbReference type="EMBL" id="QTH20808.1"/>
    </source>
</evidence>
<reference evidence="1" key="2">
    <citation type="submission" date="2021-04" db="EMBL/GenBank/DDBJ databases">
        <title>Isolation and genomic analysis of the ibuprofen-degrading bacterium Sphingomonas strain MPO218.</title>
        <authorList>
            <person name="Aulestia M."/>
            <person name="Flores A."/>
            <person name="Mangas E.L."/>
            <person name="Perez-Pulido A.J."/>
            <person name="Santero E."/>
            <person name="Camacho E.M."/>
        </authorList>
    </citation>
    <scope>NUCLEOTIDE SEQUENCE</scope>
    <source>
        <strain evidence="1">MPO218</strain>
    </source>
</reference>
<dbReference type="NCBIfam" id="TIGR01725">
    <property type="entry name" value="phge_HK97_gp10"/>
    <property type="match status" value="1"/>
</dbReference>
<dbReference type="EMBL" id="CP059319">
    <property type="protein sequence ID" value="QTH20808.1"/>
    <property type="molecule type" value="Genomic_DNA"/>
</dbReference>
<proteinExistence type="predicted"/>
<dbReference type="Proteomes" id="UP000664914">
    <property type="component" value="Chromosome"/>
</dbReference>
<dbReference type="InterPro" id="IPR010064">
    <property type="entry name" value="HK97-gp10_tail"/>
</dbReference>
<dbReference type="RefSeq" id="WP_208632322.1">
    <property type="nucleotide sequence ID" value="NZ_CP059319.1"/>
</dbReference>
<gene>
    <name evidence="1" type="ORF">HRJ34_21165</name>
</gene>
<accession>A0A975D0V4</accession>
<organism evidence="1 2">
    <name type="scientific">Rhizorhabdus wittichii</name>
    <dbReference type="NCBI Taxonomy" id="160791"/>
    <lineage>
        <taxon>Bacteria</taxon>
        <taxon>Pseudomonadati</taxon>
        <taxon>Pseudomonadota</taxon>
        <taxon>Alphaproteobacteria</taxon>
        <taxon>Sphingomonadales</taxon>
        <taxon>Sphingomonadaceae</taxon>
        <taxon>Rhizorhabdus</taxon>
    </lineage>
</organism>
<dbReference type="AlphaFoldDB" id="A0A975D0V4"/>
<protein>
    <submittedName>
        <fullName evidence="1">HK97 gp10 family phage protein</fullName>
    </submittedName>
</protein>
<reference evidence="1" key="1">
    <citation type="submission" date="2020-07" db="EMBL/GenBank/DDBJ databases">
        <authorList>
            <person name="Camacho E."/>
        </authorList>
    </citation>
    <scope>NUCLEOTIDE SEQUENCE</scope>
    <source>
        <strain evidence="1">MPO218</strain>
    </source>
</reference>
<sequence>MAKIRGAKEHAARLRRLGGGSGSGGAIAEGIGDALFAGADLIKADAQVSITAGSRSGRMVKGVLRGKYQASAPGEPPAYDTHDLANSIESARLGPLHAQVTANDRKAAWLEFGTSKMAERPYMRPAVAKNRKEVVEMVRQAVNKVIRRK</sequence>
<evidence type="ECO:0000313" key="2">
    <source>
        <dbReference type="Proteomes" id="UP000664914"/>
    </source>
</evidence>
<name>A0A975D0V4_9SPHN</name>